<dbReference type="AlphaFoldDB" id="A0A160VH42"/>
<gene>
    <name evidence="2" type="ORF">MGWOODY_Mmi2635</name>
</gene>
<name>A0A160VH42_9ZZZZ</name>
<organism evidence="2">
    <name type="scientific">hydrothermal vent metagenome</name>
    <dbReference type="NCBI Taxonomy" id="652676"/>
    <lineage>
        <taxon>unclassified sequences</taxon>
        <taxon>metagenomes</taxon>
        <taxon>ecological metagenomes</taxon>
    </lineage>
</organism>
<evidence type="ECO:0000313" key="2">
    <source>
        <dbReference type="EMBL" id="CUV10096.1"/>
    </source>
</evidence>
<keyword evidence="1" id="KW-0472">Membrane</keyword>
<dbReference type="EMBL" id="FAXC01000353">
    <property type="protein sequence ID" value="CUV10096.1"/>
    <property type="molecule type" value="Genomic_DNA"/>
</dbReference>
<reference evidence="2" key="1">
    <citation type="submission" date="2015-10" db="EMBL/GenBank/DDBJ databases">
        <authorList>
            <person name="Gilbert D.G."/>
        </authorList>
    </citation>
    <scope>NUCLEOTIDE SEQUENCE</scope>
</reference>
<feature type="transmembrane region" description="Helical" evidence="1">
    <location>
        <begin position="12"/>
        <end position="36"/>
    </location>
</feature>
<sequence>MDLIKRKKYSDLIELFIVIAFLFMIVTIYVPSAIWVEEVRVAEDARFNIQTVHDVEYFYKILTDGYEENGLWAMNVVNAVRDSVMADSTYLGERTFELAGESVNVLVPEGYDVEFDTTFGILKTRRDTLIDTIHTVVTFSEEMNRNDTSFVTKKDLPTILIEEGFIADLGFEKKQRSEVVSYYDSYMPDSSNFYCPLTREKIAVNLKDEGEVLRVASPIEGIYSEGRYLLFSFKTRNHGYIEDGSRSWDQ</sequence>
<keyword evidence="1" id="KW-0812">Transmembrane</keyword>
<accession>A0A160VH42</accession>
<evidence type="ECO:0000256" key="1">
    <source>
        <dbReference type="SAM" id="Phobius"/>
    </source>
</evidence>
<proteinExistence type="predicted"/>
<protein>
    <submittedName>
        <fullName evidence="2">Uncharacterized protein</fullName>
    </submittedName>
</protein>
<keyword evidence="1" id="KW-1133">Transmembrane helix</keyword>